<gene>
    <name evidence="2" type="ORF">B5K10_09455</name>
</gene>
<evidence type="ECO:0000313" key="3">
    <source>
        <dbReference type="Proteomes" id="UP000256748"/>
    </source>
</evidence>
<accession>A0A3E1BMW9</accession>
<feature type="region of interest" description="Disordered" evidence="1">
    <location>
        <begin position="1"/>
        <end position="60"/>
    </location>
</feature>
<evidence type="ECO:0000313" key="2">
    <source>
        <dbReference type="EMBL" id="RFB96703.1"/>
    </source>
</evidence>
<dbReference type="RefSeq" id="WP_097535082.1">
    <property type="nucleotide sequence ID" value="NZ_KZ859521.1"/>
</dbReference>
<dbReference type="Proteomes" id="UP000256748">
    <property type="component" value="Unassembled WGS sequence"/>
</dbReference>
<proteinExistence type="predicted"/>
<evidence type="ECO:0000256" key="1">
    <source>
        <dbReference type="SAM" id="MobiDB-lite"/>
    </source>
</evidence>
<dbReference type="EMBL" id="NAOO01000009">
    <property type="protein sequence ID" value="RFB96703.1"/>
    <property type="molecule type" value="Genomic_DNA"/>
</dbReference>
<sequence length="60" mass="6913">MTKRELIDTGTDKRYVRRDKQGQFKESTDVGRSLSADKRHKSKTEAKRGEGDRGDHLAKH</sequence>
<feature type="compositionally biased region" description="Basic and acidic residues" evidence="1">
    <location>
        <begin position="43"/>
        <end position="60"/>
    </location>
</feature>
<comment type="caution">
    <text evidence="2">The sequence shown here is derived from an EMBL/GenBank/DDBJ whole genome shotgun (WGS) entry which is preliminary data.</text>
</comment>
<dbReference type="AlphaFoldDB" id="A0A3E1BMW9"/>
<organism evidence="2 3">
    <name type="scientific">Rhizobium leguminosarum bv. trifolii</name>
    <dbReference type="NCBI Taxonomy" id="386"/>
    <lineage>
        <taxon>Bacteria</taxon>
        <taxon>Pseudomonadati</taxon>
        <taxon>Pseudomonadota</taxon>
        <taxon>Alphaproteobacteria</taxon>
        <taxon>Hyphomicrobiales</taxon>
        <taxon>Rhizobiaceae</taxon>
        <taxon>Rhizobium/Agrobacterium group</taxon>
        <taxon>Rhizobium</taxon>
    </lineage>
</organism>
<protein>
    <submittedName>
        <fullName evidence="2">Uncharacterized protein</fullName>
    </submittedName>
</protein>
<name>A0A3E1BMW9_RHILT</name>
<reference evidence="2 3" key="1">
    <citation type="submission" date="2017-03" db="EMBL/GenBank/DDBJ databases">
        <title>Genome analysis of Rhizobial strains effectives or ineffectives for nitrogen fixation isolated from bean seeds.</title>
        <authorList>
            <person name="Peralta H."/>
            <person name="Aguilar-Vera A."/>
            <person name="Mora Y."/>
            <person name="Vargas-Lagunas C."/>
            <person name="Girard L."/>
            <person name="Mora J."/>
        </authorList>
    </citation>
    <scope>NUCLEOTIDE SEQUENCE [LARGE SCALE GENOMIC DNA]</scope>
    <source>
        <strain evidence="2 3">CCGM5</strain>
    </source>
</reference>
<feature type="compositionally biased region" description="Basic and acidic residues" evidence="1">
    <location>
        <begin position="1"/>
        <end position="29"/>
    </location>
</feature>